<dbReference type="eggNOG" id="COG4251">
    <property type="taxonomic scope" value="Bacteria"/>
</dbReference>
<feature type="domain" description="HAMP" evidence="10">
    <location>
        <begin position="242"/>
        <end position="306"/>
    </location>
</feature>
<keyword evidence="12" id="KW-1185">Reference proteome</keyword>
<dbReference type="InterPro" id="IPR004358">
    <property type="entry name" value="Sig_transdc_His_kin-like_C"/>
</dbReference>
<dbReference type="PROSITE" id="PS50885">
    <property type="entry name" value="HAMP"/>
    <property type="match status" value="1"/>
</dbReference>
<dbReference type="Pfam" id="PF11845">
    <property type="entry name" value="Tll0287-like"/>
    <property type="match status" value="1"/>
</dbReference>
<dbReference type="STRING" id="329726.AM1_5068"/>
<dbReference type="Proteomes" id="UP000000268">
    <property type="component" value="Chromosome"/>
</dbReference>
<evidence type="ECO:0000259" key="9">
    <source>
        <dbReference type="PROSITE" id="PS50109"/>
    </source>
</evidence>
<dbReference type="PANTHER" id="PTHR43547:SF2">
    <property type="entry name" value="HYBRID SIGNAL TRANSDUCTION HISTIDINE KINASE C"/>
    <property type="match status" value="1"/>
</dbReference>
<evidence type="ECO:0000313" key="11">
    <source>
        <dbReference type="EMBL" id="ABW30034.1"/>
    </source>
</evidence>
<evidence type="ECO:0000313" key="12">
    <source>
        <dbReference type="Proteomes" id="UP000000268"/>
    </source>
</evidence>
<protein>
    <recommendedName>
        <fullName evidence="3">histidine kinase</fullName>
        <ecNumber evidence="3">2.7.13.3</ecNumber>
    </recommendedName>
</protein>
<evidence type="ECO:0000256" key="5">
    <source>
        <dbReference type="ARBA" id="ARBA00022679"/>
    </source>
</evidence>
<evidence type="ECO:0000256" key="8">
    <source>
        <dbReference type="SAM" id="Phobius"/>
    </source>
</evidence>
<dbReference type="CDD" id="cd06225">
    <property type="entry name" value="HAMP"/>
    <property type="match status" value="1"/>
</dbReference>
<dbReference type="PROSITE" id="PS50109">
    <property type="entry name" value="HIS_KIN"/>
    <property type="match status" value="1"/>
</dbReference>
<dbReference type="CDD" id="cd00075">
    <property type="entry name" value="HATPase"/>
    <property type="match status" value="1"/>
</dbReference>
<dbReference type="InterPro" id="IPR021796">
    <property type="entry name" value="Tll0287-like_dom"/>
</dbReference>
<feature type="domain" description="Histidine kinase" evidence="9">
    <location>
        <begin position="339"/>
        <end position="569"/>
    </location>
</feature>
<comment type="subcellular location">
    <subcellularLocation>
        <location evidence="2">Membrane</location>
    </subcellularLocation>
</comment>
<evidence type="ECO:0000259" key="10">
    <source>
        <dbReference type="PROSITE" id="PS50885"/>
    </source>
</evidence>
<dbReference type="Pfam" id="PF02518">
    <property type="entry name" value="HATPase_c"/>
    <property type="match status" value="1"/>
</dbReference>
<evidence type="ECO:0000256" key="3">
    <source>
        <dbReference type="ARBA" id="ARBA00012438"/>
    </source>
</evidence>
<evidence type="ECO:0000256" key="7">
    <source>
        <dbReference type="ARBA" id="ARBA00023012"/>
    </source>
</evidence>
<accession>B0C757</accession>
<dbReference type="GO" id="GO:0016020">
    <property type="term" value="C:membrane"/>
    <property type="evidence" value="ECO:0007669"/>
    <property type="project" value="UniProtKB-SubCell"/>
</dbReference>
<keyword evidence="5" id="KW-0808">Transferase</keyword>
<dbReference type="SUPFAM" id="SSF55874">
    <property type="entry name" value="ATPase domain of HSP90 chaperone/DNA topoisomerase II/histidine kinase"/>
    <property type="match status" value="1"/>
</dbReference>
<keyword evidence="8" id="KW-0812">Transmembrane</keyword>
<dbReference type="InterPro" id="IPR003660">
    <property type="entry name" value="HAMP_dom"/>
</dbReference>
<evidence type="ECO:0000256" key="6">
    <source>
        <dbReference type="ARBA" id="ARBA00022777"/>
    </source>
</evidence>
<dbReference type="eggNOG" id="COG3850">
    <property type="taxonomic scope" value="Bacteria"/>
</dbReference>
<gene>
    <name evidence="11" type="ordered locus">AM1_5068</name>
</gene>
<evidence type="ECO:0000256" key="1">
    <source>
        <dbReference type="ARBA" id="ARBA00000085"/>
    </source>
</evidence>
<dbReference type="Gene3D" id="6.10.340.10">
    <property type="match status" value="1"/>
</dbReference>
<dbReference type="AlphaFoldDB" id="B0C757"/>
<dbReference type="InterPro" id="IPR003594">
    <property type="entry name" value="HATPase_dom"/>
</dbReference>
<dbReference type="InterPro" id="IPR005467">
    <property type="entry name" value="His_kinase_dom"/>
</dbReference>
<evidence type="ECO:0000256" key="4">
    <source>
        <dbReference type="ARBA" id="ARBA00022553"/>
    </source>
</evidence>
<feature type="transmembrane region" description="Helical" evidence="8">
    <location>
        <begin position="218"/>
        <end position="241"/>
    </location>
</feature>
<keyword evidence="7" id="KW-0902">Two-component regulatory system</keyword>
<dbReference type="GO" id="GO:0000155">
    <property type="term" value="F:phosphorelay sensor kinase activity"/>
    <property type="evidence" value="ECO:0007669"/>
    <property type="project" value="TreeGrafter"/>
</dbReference>
<dbReference type="PANTHER" id="PTHR43547">
    <property type="entry name" value="TWO-COMPONENT HISTIDINE KINASE"/>
    <property type="match status" value="1"/>
</dbReference>
<dbReference type="HOGENOM" id="CLU_000445_114_64_3"/>
<dbReference type="Gene3D" id="3.30.565.10">
    <property type="entry name" value="Histidine kinase-like ATPase, C-terminal domain"/>
    <property type="match status" value="1"/>
</dbReference>
<dbReference type="SMART" id="SM00387">
    <property type="entry name" value="HATPase_c"/>
    <property type="match status" value="1"/>
</dbReference>
<dbReference type="PRINTS" id="PR00344">
    <property type="entry name" value="BCTRLSENSOR"/>
</dbReference>
<keyword evidence="8" id="KW-0472">Membrane</keyword>
<dbReference type="InterPro" id="IPR036890">
    <property type="entry name" value="HATPase_C_sf"/>
</dbReference>
<dbReference type="EMBL" id="CP000828">
    <property type="protein sequence ID" value="ABW30034.1"/>
    <property type="molecule type" value="Genomic_DNA"/>
</dbReference>
<name>B0C757_ACAM1</name>
<comment type="catalytic activity">
    <reaction evidence="1">
        <text>ATP + protein L-histidine = ADP + protein N-phospho-L-histidine.</text>
        <dbReference type="EC" id="2.7.13.3"/>
    </reaction>
</comment>
<dbReference type="OrthoDB" id="510512at2"/>
<organism evidence="11 12">
    <name type="scientific">Acaryochloris marina (strain MBIC 11017)</name>
    <dbReference type="NCBI Taxonomy" id="329726"/>
    <lineage>
        <taxon>Bacteria</taxon>
        <taxon>Bacillati</taxon>
        <taxon>Cyanobacteriota</taxon>
        <taxon>Cyanophyceae</taxon>
        <taxon>Acaryochloridales</taxon>
        <taxon>Acaryochloridaceae</taxon>
        <taxon>Acaryochloris</taxon>
    </lineage>
</organism>
<sequence length="569" mass="64379">MPWKLGVKFSVFLVLIFLIGSSLKIFTLSQHFNYQAEKAVQERAEILLTTMQAVRNYTQDNIQPRLEDSPEWDSSFVLESVPNFAARTVFEDFRQYAPDYQAFSYKEATPNPTNPDDRTDEFEASIFKQLQTRSTEQPERLSGYRTLGETKLFYIARPLIMTDAKCLNCHGKPGDAPQSQIEMYGDQNGFGWQLNDVIAAQMIYVPADTILDRGYQNLWAVTTILLSLFGALFLVINLLLWRTVIRPLKILTRVSKQISSCSLQDEPRMKLNPSQGLDTLTNRRDEPGQLARAFQFMLHVLGQREQDLQLAVQERTQWLEQEMHERQTAQESLQLYSHAINHDLRNLVMGISSVVQGILFQTFGKDKEQHSTSETSDVITIEPAALTLIQTSCDRQLNLMNTLMTEESSDIWRVALQLQTIHLQNLTADLQKSYKAKLASSTIHNCIPNDLPPIKADPSQLQRVFENLIDNALKYNPNRVDITLNARVEASDSPMIRCTVQDNGVGIDSQKINSLFGVYTRGQSDTCVTGYGLGLYICRKIIEAHGGTIGVETSADGGATFWFLLELST</sequence>
<keyword evidence="6 11" id="KW-0418">Kinase</keyword>
<reference evidence="11 12" key="1">
    <citation type="journal article" date="2008" name="Proc. Natl. Acad. Sci. U.S.A.">
        <title>Niche adaptation and genome expansion in the chlorophyll d-producing cyanobacterium Acaryochloris marina.</title>
        <authorList>
            <person name="Swingley W.D."/>
            <person name="Chen M."/>
            <person name="Cheung P.C."/>
            <person name="Conrad A.L."/>
            <person name="Dejesa L.C."/>
            <person name="Hao J."/>
            <person name="Honchak B.M."/>
            <person name="Karbach L.E."/>
            <person name="Kurdoglu A."/>
            <person name="Lahiri S."/>
            <person name="Mastrian S.D."/>
            <person name="Miyashita H."/>
            <person name="Page L."/>
            <person name="Ramakrishna P."/>
            <person name="Satoh S."/>
            <person name="Sattley W.M."/>
            <person name="Shimada Y."/>
            <person name="Taylor H.L."/>
            <person name="Tomo T."/>
            <person name="Tsuchiya T."/>
            <person name="Wang Z.T."/>
            <person name="Raymond J."/>
            <person name="Mimuro M."/>
            <person name="Blankenship R.E."/>
            <person name="Touchman J.W."/>
        </authorList>
    </citation>
    <scope>NUCLEOTIDE SEQUENCE [LARGE SCALE GENOMIC DNA]</scope>
    <source>
        <strain evidence="12">MBIC 11017</strain>
    </source>
</reference>
<keyword evidence="4" id="KW-0597">Phosphoprotein</keyword>
<evidence type="ECO:0000256" key="2">
    <source>
        <dbReference type="ARBA" id="ARBA00004370"/>
    </source>
</evidence>
<keyword evidence="8" id="KW-1133">Transmembrane helix</keyword>
<dbReference type="RefSeq" id="WP_012165304.1">
    <property type="nucleotide sequence ID" value="NC_009925.1"/>
</dbReference>
<dbReference type="KEGG" id="amr:AM1_5068"/>
<proteinExistence type="predicted"/>
<dbReference type="EC" id="2.7.13.3" evidence="3"/>